<dbReference type="SMART" id="SM00192">
    <property type="entry name" value="LDLa"/>
    <property type="match status" value="1"/>
</dbReference>
<dbReference type="InterPro" id="IPR002172">
    <property type="entry name" value="LDrepeatLR_classA_rpt"/>
</dbReference>
<gene>
    <name evidence="5" type="primary">WBGene00096448</name>
</gene>
<dbReference type="Pfam" id="PF00057">
    <property type="entry name" value="Ldl_recept_a"/>
    <property type="match status" value="1"/>
</dbReference>
<name>A0A2A6BA66_PRIPA</name>
<feature type="compositionally biased region" description="Basic and acidic residues" evidence="2">
    <location>
        <begin position="291"/>
        <end position="304"/>
    </location>
</feature>
<comment type="caution">
    <text evidence="1">Lacks conserved residue(s) required for the propagation of feature annotation.</text>
</comment>
<feature type="region of interest" description="Disordered" evidence="2">
    <location>
        <begin position="26"/>
        <end position="48"/>
    </location>
</feature>
<feature type="region of interest" description="Disordered" evidence="2">
    <location>
        <begin position="770"/>
        <end position="789"/>
    </location>
</feature>
<dbReference type="SUPFAM" id="SSF57424">
    <property type="entry name" value="LDL receptor-like module"/>
    <property type="match status" value="1"/>
</dbReference>
<sequence>MRLASYLLAAALAAAATVSLAQQQQHTVPRSSLQHAPPPPAPIEADSCPPNTFTCRDGSCIPVDWVGDGEPDCDDHSDEEGNLIPHPSTASTEVGPTTQNITEQSPEETTELAEDCPVDHLERIDACSQPTFDLLSTLQGFDFNSTSILPLSVATLTVGCDITREYDICVQGASPKCQPEPSIPAWRTSETFFCQLLIPSIHEHTACFGKERSKRCLININRATSTMCRLVGSILTDMECLEKTQTGCSEDALAMLAPMREEATQTARDLNCQIPQLTVISEKEAAFLEAEKKKEEEKNKKPEIEFDEDGEPIEAENPSNATSSSFESTQSVENITDETEEELETTVDETEAPTTTATVPPPPSTVMTTEARKTQSISPLTTVTPRSVPVDAPRPPLGDAMRTMELRLIRVIGRVCSIPYTGSHWEDVHELLCSFKDSIQKHTECFAKVSAKGRCTPEQSVNSTCSAMDSVNTFLDCSLTVMNDDCDVEAQNMIVDLQEKMNDKMIERRCFEQATEEDDDKKKEEDEKEGTFRLHPKLPSCNDDQENGALACLVELVQVNKELALLQQKNFLLEISRENSSVVDSICGLYGRYEKCLSASVFSLKGGVRCSFSSPLNSLARIGLSPICAPNTRSLLSSHTDCLSRIASQSTDNQCQSALSSLGNTIQAMIQGAHGEALLCKSFYLIRQTFECGRAQVDKACDQEALMDLTQLKDEMTLLGEEEGCPTTPPSNLDQLIAESFTRAPVRAPVIVNRPLPVHPQPGVAFHPAGAAAAAANTSGHHPQPVQPVLQPACDQKQQQRFQECVAPLTSYQPHPLIVIRQPRLIDEACTKFSEFKECAKTVSCRPMWSRGMTAMFEYACEEALEEYKEIRGCIRKLAGEDIVRDCVATFSRGAPQQACFSANSLLSCAIPSISTTCGDNAVNFTQKYITKFAQAIDAHCKIGADIPIGKVIGVGCSLEEEAVIEHCAAPLNDIGNRLDEMFQGGLQSLIKNANTLAPVFAGGCNLTKEFQACATGVLSSPSPCLVSSCMVRAGEEICSSPDPVAAIDANLSCVFSQVQEPSFAKCIRSTLSTIKQFSLNSFKAMLPKFVDCVEELVKVKCGDTPIKILRAISSREVCPMLVASKRIVPITSEQATTPKKPTCDAEMKQKYRDCGKSFYSKYRMLPVNILNSGDHMDEFCSTLETMDTCSLSSRLCASQEELALKKLGQHLCAARQTFDAHKICLKKTAENAEVAACLSQFLTSSTPEGRCTALQGATKCMAEQIRQSCGEETLQYSFSAMNVYTSAAYDNCQISIPTVALSTECSEADLIEFLTCESHIDSFSPRPIAVIANASSLSAFCEAIETQYRPCLEGMKCKFEPVSTANINLYTAICQEQVTRRDHSRMGQCLSDYTNSKEGRACIVALTSLDLLNNDNRAKVCATVSSVLSCSSPTLERTCGYESILHLYSLYSDFASHFDSHCAFEVPQETTTPASESADSVTEVEEKDEPVTTTTTTEAPTTTTTQEETTTERNSARDFRKKASSSLSIGVSILLLLISFI</sequence>
<feature type="domain" description="T20D4.11-like" evidence="4">
    <location>
        <begin position="1306"/>
        <end position="1463"/>
    </location>
</feature>
<evidence type="ECO:0000259" key="4">
    <source>
        <dbReference type="Pfam" id="PF01579"/>
    </source>
</evidence>
<reference evidence="6" key="1">
    <citation type="journal article" date="2008" name="Nat. Genet.">
        <title>The Pristionchus pacificus genome provides a unique perspective on nematode lifestyle and parasitism.</title>
        <authorList>
            <person name="Dieterich C."/>
            <person name="Clifton S.W."/>
            <person name="Schuster L.N."/>
            <person name="Chinwalla A."/>
            <person name="Delehaunty K."/>
            <person name="Dinkelacker I."/>
            <person name="Fulton L."/>
            <person name="Fulton R."/>
            <person name="Godfrey J."/>
            <person name="Minx P."/>
            <person name="Mitreva M."/>
            <person name="Roeseler W."/>
            <person name="Tian H."/>
            <person name="Witte H."/>
            <person name="Yang S.P."/>
            <person name="Wilson R.K."/>
            <person name="Sommer R.J."/>
        </authorList>
    </citation>
    <scope>NUCLEOTIDE SEQUENCE [LARGE SCALE GENOMIC DNA]</scope>
    <source>
        <strain evidence="6">PS312</strain>
    </source>
</reference>
<dbReference type="PANTHER" id="PTHR37431">
    <property type="entry name" value="PROTEIN CBG06927"/>
    <property type="match status" value="1"/>
</dbReference>
<feature type="domain" description="T20D4.11-like" evidence="4">
    <location>
        <begin position="794"/>
        <end position="942"/>
    </location>
</feature>
<feature type="compositionally biased region" description="Polar residues" evidence="2">
    <location>
        <begin position="317"/>
        <end position="334"/>
    </location>
</feature>
<reference evidence="5" key="2">
    <citation type="submission" date="2022-06" db="UniProtKB">
        <authorList>
            <consortium name="EnsemblMetazoa"/>
        </authorList>
    </citation>
    <scope>IDENTIFICATION</scope>
    <source>
        <strain evidence="5">PS312</strain>
    </source>
</reference>
<feature type="region of interest" description="Disordered" evidence="2">
    <location>
        <begin position="291"/>
        <end position="378"/>
    </location>
</feature>
<evidence type="ECO:0000313" key="6">
    <source>
        <dbReference type="Proteomes" id="UP000005239"/>
    </source>
</evidence>
<dbReference type="InterPro" id="IPR036055">
    <property type="entry name" value="LDL_receptor-like_sf"/>
</dbReference>
<feature type="region of interest" description="Disordered" evidence="2">
    <location>
        <begin position="1470"/>
        <end position="1519"/>
    </location>
</feature>
<feature type="domain" description="T20D4.11-like" evidence="4">
    <location>
        <begin position="1144"/>
        <end position="1288"/>
    </location>
</feature>
<feature type="region of interest" description="Disordered" evidence="2">
    <location>
        <begin position="515"/>
        <end position="537"/>
    </location>
</feature>
<dbReference type="EnsemblMetazoa" id="PPA06894.1">
    <property type="protein sequence ID" value="PPA06894.1"/>
    <property type="gene ID" value="WBGene00096448"/>
</dbReference>
<dbReference type="PROSITE" id="PS50068">
    <property type="entry name" value="LDLRA_2"/>
    <property type="match status" value="1"/>
</dbReference>
<feature type="chain" id="PRO_5043881879" evidence="3">
    <location>
        <begin position="22"/>
        <end position="1542"/>
    </location>
</feature>
<feature type="compositionally biased region" description="Acidic residues" evidence="2">
    <location>
        <begin position="71"/>
        <end position="81"/>
    </location>
</feature>
<keyword evidence="1" id="KW-1015">Disulfide bond</keyword>
<accession>A0A2A6BA66</accession>
<feature type="signal peptide" evidence="3">
    <location>
        <begin position="1"/>
        <end position="21"/>
    </location>
</feature>
<feature type="disulfide bond" evidence="1">
    <location>
        <begin position="48"/>
        <end position="60"/>
    </location>
</feature>
<keyword evidence="3" id="KW-0732">Signal</keyword>
<feature type="compositionally biased region" description="Low complexity" evidence="2">
    <location>
        <begin position="1492"/>
        <end position="1509"/>
    </location>
</feature>
<evidence type="ECO:0000256" key="2">
    <source>
        <dbReference type="SAM" id="MobiDB-lite"/>
    </source>
</evidence>
<evidence type="ECO:0000256" key="3">
    <source>
        <dbReference type="SAM" id="SignalP"/>
    </source>
</evidence>
<feature type="disulfide bond" evidence="1">
    <location>
        <begin position="55"/>
        <end position="73"/>
    </location>
</feature>
<dbReference type="InterPro" id="IPR002542">
    <property type="entry name" value="T20D4.11-like_dom"/>
</dbReference>
<feature type="compositionally biased region" description="Acidic residues" evidence="2">
    <location>
        <begin position="305"/>
        <end position="314"/>
    </location>
</feature>
<feature type="compositionally biased region" description="Basic and acidic residues" evidence="2">
    <location>
        <begin position="520"/>
        <end position="532"/>
    </location>
</feature>
<dbReference type="PANTHER" id="PTHR37431:SF5">
    <property type="entry name" value="PROTEIN CBG06905"/>
    <property type="match status" value="1"/>
</dbReference>
<proteinExistence type="predicted"/>
<protein>
    <submittedName>
        <fullName evidence="5">Lipoprotein receptor</fullName>
    </submittedName>
</protein>
<evidence type="ECO:0000256" key="1">
    <source>
        <dbReference type="PROSITE-ProRule" id="PRU00124"/>
    </source>
</evidence>
<evidence type="ECO:0000313" key="5">
    <source>
        <dbReference type="EnsemblMetazoa" id="PPA06894.1"/>
    </source>
</evidence>
<dbReference type="Gene3D" id="4.10.400.10">
    <property type="entry name" value="Low-density Lipoprotein Receptor"/>
    <property type="match status" value="1"/>
</dbReference>
<feature type="compositionally biased region" description="Polar residues" evidence="2">
    <location>
        <begin position="1470"/>
        <end position="1481"/>
    </location>
</feature>
<dbReference type="CDD" id="cd00112">
    <property type="entry name" value="LDLa"/>
    <property type="match status" value="1"/>
</dbReference>
<organism evidence="5 6">
    <name type="scientific">Pristionchus pacificus</name>
    <name type="common">Parasitic nematode worm</name>
    <dbReference type="NCBI Taxonomy" id="54126"/>
    <lineage>
        <taxon>Eukaryota</taxon>
        <taxon>Metazoa</taxon>
        <taxon>Ecdysozoa</taxon>
        <taxon>Nematoda</taxon>
        <taxon>Chromadorea</taxon>
        <taxon>Rhabditida</taxon>
        <taxon>Rhabditina</taxon>
        <taxon>Diplogasteromorpha</taxon>
        <taxon>Diplogasteroidea</taxon>
        <taxon>Neodiplogasteridae</taxon>
        <taxon>Pristionchus</taxon>
    </lineage>
</organism>
<dbReference type="Proteomes" id="UP000005239">
    <property type="component" value="Unassembled WGS sequence"/>
</dbReference>
<feature type="compositionally biased region" description="Acidic residues" evidence="2">
    <location>
        <begin position="335"/>
        <end position="351"/>
    </location>
</feature>
<feature type="compositionally biased region" description="Polar residues" evidence="2">
    <location>
        <begin position="88"/>
        <end position="104"/>
    </location>
</feature>
<accession>A0A8R1U6B3</accession>
<feature type="region of interest" description="Disordered" evidence="2">
    <location>
        <begin position="71"/>
        <end position="109"/>
    </location>
</feature>
<keyword evidence="6" id="KW-1185">Reference proteome</keyword>
<dbReference type="Pfam" id="PF01579">
    <property type="entry name" value="DUF19"/>
    <property type="match status" value="3"/>
</dbReference>